<keyword evidence="4 8" id="KW-0812">Transmembrane</keyword>
<feature type="transmembrane region" description="Helical" evidence="8">
    <location>
        <begin position="275"/>
        <end position="294"/>
    </location>
</feature>
<dbReference type="OrthoDB" id="9815525at2"/>
<protein>
    <submittedName>
        <fullName evidence="9">Putative MFS family arabinose efflux permease</fullName>
    </submittedName>
</protein>
<feature type="compositionally biased region" description="Low complexity" evidence="7">
    <location>
        <begin position="423"/>
        <end position="433"/>
    </location>
</feature>
<feature type="transmembrane region" description="Helical" evidence="8">
    <location>
        <begin position="37"/>
        <end position="61"/>
    </location>
</feature>
<gene>
    <name evidence="9" type="ORF">CLV56_3608</name>
</gene>
<feature type="transmembrane region" description="Helical" evidence="8">
    <location>
        <begin position="389"/>
        <end position="408"/>
    </location>
</feature>
<evidence type="ECO:0000256" key="3">
    <source>
        <dbReference type="ARBA" id="ARBA00022475"/>
    </source>
</evidence>
<dbReference type="InterPro" id="IPR011701">
    <property type="entry name" value="MFS"/>
</dbReference>
<feature type="transmembrane region" description="Helical" evidence="8">
    <location>
        <begin position="7"/>
        <end position="31"/>
    </location>
</feature>
<feature type="transmembrane region" description="Helical" evidence="8">
    <location>
        <begin position="300"/>
        <end position="323"/>
    </location>
</feature>
<feature type="transmembrane region" description="Helical" evidence="8">
    <location>
        <begin position="153"/>
        <end position="179"/>
    </location>
</feature>
<evidence type="ECO:0000313" key="10">
    <source>
        <dbReference type="Proteomes" id="UP000230842"/>
    </source>
</evidence>
<feature type="transmembrane region" description="Helical" evidence="8">
    <location>
        <begin position="335"/>
        <end position="354"/>
    </location>
</feature>
<organism evidence="9 10">
    <name type="scientific">Mumia flava</name>
    <dbReference type="NCBI Taxonomy" id="1348852"/>
    <lineage>
        <taxon>Bacteria</taxon>
        <taxon>Bacillati</taxon>
        <taxon>Actinomycetota</taxon>
        <taxon>Actinomycetes</taxon>
        <taxon>Propionibacteriales</taxon>
        <taxon>Nocardioidaceae</taxon>
        <taxon>Mumia</taxon>
    </lineage>
</organism>
<reference evidence="9 10" key="1">
    <citation type="submission" date="2017-11" db="EMBL/GenBank/DDBJ databases">
        <title>Genomic Encyclopedia of Archaeal and Bacterial Type Strains, Phase II (KMG-II): From Individual Species to Whole Genera.</title>
        <authorList>
            <person name="Goeker M."/>
        </authorList>
    </citation>
    <scope>NUCLEOTIDE SEQUENCE [LARGE SCALE GENOMIC DNA]</scope>
    <source>
        <strain evidence="9 10">DSM 27763</strain>
    </source>
</reference>
<dbReference type="Pfam" id="PF07690">
    <property type="entry name" value="MFS_1"/>
    <property type="match status" value="1"/>
</dbReference>
<dbReference type="RefSeq" id="WP_157805215.1">
    <property type="nucleotide sequence ID" value="NZ_PGEZ01000002.1"/>
</dbReference>
<dbReference type="EMBL" id="PGEZ01000002">
    <property type="protein sequence ID" value="PJJ54104.1"/>
    <property type="molecule type" value="Genomic_DNA"/>
</dbReference>
<evidence type="ECO:0000256" key="1">
    <source>
        <dbReference type="ARBA" id="ARBA00004651"/>
    </source>
</evidence>
<feature type="transmembrane region" description="Helical" evidence="8">
    <location>
        <begin position="240"/>
        <end position="263"/>
    </location>
</feature>
<evidence type="ECO:0000313" key="9">
    <source>
        <dbReference type="EMBL" id="PJJ54104.1"/>
    </source>
</evidence>
<dbReference type="GO" id="GO:0005886">
    <property type="term" value="C:plasma membrane"/>
    <property type="evidence" value="ECO:0007669"/>
    <property type="project" value="UniProtKB-SubCell"/>
</dbReference>
<accession>A0A2M9B838</accession>
<keyword evidence="3" id="KW-1003">Cell membrane</keyword>
<comment type="subcellular location">
    <subcellularLocation>
        <location evidence="1">Cell membrane</location>
        <topology evidence="1">Multi-pass membrane protein</topology>
    </subcellularLocation>
</comment>
<dbReference type="InterPro" id="IPR036259">
    <property type="entry name" value="MFS_trans_sf"/>
</dbReference>
<dbReference type="Proteomes" id="UP000230842">
    <property type="component" value="Unassembled WGS sequence"/>
</dbReference>
<keyword evidence="10" id="KW-1185">Reference proteome</keyword>
<evidence type="ECO:0000256" key="7">
    <source>
        <dbReference type="SAM" id="MobiDB-lite"/>
    </source>
</evidence>
<dbReference type="SUPFAM" id="SSF103473">
    <property type="entry name" value="MFS general substrate transporter"/>
    <property type="match status" value="1"/>
</dbReference>
<evidence type="ECO:0000256" key="5">
    <source>
        <dbReference type="ARBA" id="ARBA00022989"/>
    </source>
</evidence>
<evidence type="ECO:0000256" key="2">
    <source>
        <dbReference type="ARBA" id="ARBA00022448"/>
    </source>
</evidence>
<dbReference type="AlphaFoldDB" id="A0A2M9B838"/>
<dbReference type="Gene3D" id="1.20.1250.20">
    <property type="entry name" value="MFS general substrate transporter like domains"/>
    <property type="match status" value="1"/>
</dbReference>
<comment type="caution">
    <text evidence="9">The sequence shown here is derived from an EMBL/GenBank/DDBJ whole genome shotgun (WGS) entry which is preliminary data.</text>
</comment>
<feature type="transmembrane region" description="Helical" evidence="8">
    <location>
        <begin position="212"/>
        <end position="234"/>
    </location>
</feature>
<dbReference type="GO" id="GO:0022857">
    <property type="term" value="F:transmembrane transporter activity"/>
    <property type="evidence" value="ECO:0007669"/>
    <property type="project" value="InterPro"/>
</dbReference>
<dbReference type="PANTHER" id="PTHR43266">
    <property type="entry name" value="MACROLIDE-EFFLUX PROTEIN"/>
    <property type="match status" value="1"/>
</dbReference>
<proteinExistence type="predicted"/>
<evidence type="ECO:0000256" key="8">
    <source>
        <dbReference type="SAM" id="Phobius"/>
    </source>
</evidence>
<dbReference type="PANTHER" id="PTHR43266:SF2">
    <property type="entry name" value="MAJOR FACILITATOR SUPERFAMILY (MFS) PROFILE DOMAIN-CONTAINING PROTEIN"/>
    <property type="match status" value="1"/>
</dbReference>
<keyword evidence="6 8" id="KW-0472">Membrane</keyword>
<dbReference type="CDD" id="cd06173">
    <property type="entry name" value="MFS_MefA_like"/>
    <property type="match status" value="1"/>
</dbReference>
<keyword evidence="2" id="KW-0813">Transport</keyword>
<keyword evidence="5 8" id="KW-1133">Transmembrane helix</keyword>
<sequence>MRRFTVLCAGYFASMTGTALTAFALTVWIYLETGSTIQFAFGFVLSLLPAIVLSPFAGALVDRWDRRTVMLASDMVGVGTTVTLATVAATGVLQPWHIFITIAVRSAMGAFLVPALNASVTQLAPRTQLGRANGMVMTATAVSQTVAPALGGLLIVAIGLPGILLIDCLTFLLNIAILVQIRIPQPAPAGVSAAGLLGEIGQGWRYLGRRRALLPLLAFYAALNLAVGFVDVLFTPLVIGMASVAALGAVLSVGGIGMVLGGVAMATWGGPPKRIHGIAGLAVPLGLFLCLGALRPNVVLVAIAAFGFQFCSMIIEGTSRSVLQMEVEPGMQGRAFAAFNMATNTVLFTGYMLAGPVSERIFDPLLRAGGPLTDTVGTVIGVGPGRGSAFLILLLGLFVLVVAALGYLSSGLRALRDDAPLTAPTSTGAASAGRPVGAGTAPSLEPAAGTSSAGR</sequence>
<feature type="region of interest" description="Disordered" evidence="7">
    <location>
        <begin position="423"/>
        <end position="455"/>
    </location>
</feature>
<evidence type="ECO:0000256" key="6">
    <source>
        <dbReference type="ARBA" id="ARBA00023136"/>
    </source>
</evidence>
<name>A0A2M9B838_9ACTN</name>
<evidence type="ECO:0000256" key="4">
    <source>
        <dbReference type="ARBA" id="ARBA00022692"/>
    </source>
</evidence>